<sequence length="229" mass="22720">MVPDGAARWHAASGTVPLGEPAPADTTVADASAGNAPYDAGDTDQDTRRHTAGADALAGAHPDGDGPAAGAAGPPAGTPPDDRSSAGRTDIPGTTDTDPAHDAHPLGPALAADTGTTVTDAGTHEADADDDGGTGIRATAAVDTCAVPDTGPDADALGTCAVPRTHTHTHTPADTHPHDHTHTTATVGTYAVAHPDTDGRPQPGGHHDMVHVPHRSGRSSADGRRPDGR</sequence>
<reference evidence="2 3" key="1">
    <citation type="submission" date="2017-11" db="EMBL/GenBank/DDBJ databases">
        <title>Draft genome of actinobacteria isolated from guarana (Paullinia cupana (Mart.) Ducke.</title>
        <authorList>
            <person name="Siqueira K.A."/>
            <person name="Liotti R.G."/>
            <person name="Mendes T.A.O."/>
            <person name="Soares M.A."/>
        </authorList>
    </citation>
    <scope>NUCLEOTIDE SEQUENCE [LARGE SCALE GENOMIC DNA]</scope>
    <source>
        <strain evidence="2 3">193</strain>
    </source>
</reference>
<keyword evidence="3" id="KW-1185">Reference proteome</keyword>
<dbReference type="Proteomes" id="UP000270471">
    <property type="component" value="Unassembled WGS sequence"/>
</dbReference>
<feature type="region of interest" description="Disordered" evidence="1">
    <location>
        <begin position="1"/>
        <end position="135"/>
    </location>
</feature>
<feature type="compositionally biased region" description="Basic and acidic residues" evidence="1">
    <location>
        <begin position="195"/>
        <end position="211"/>
    </location>
</feature>
<evidence type="ECO:0000256" key="1">
    <source>
        <dbReference type="SAM" id="MobiDB-lite"/>
    </source>
</evidence>
<feature type="compositionally biased region" description="Low complexity" evidence="1">
    <location>
        <begin position="109"/>
        <end position="121"/>
    </location>
</feature>
<dbReference type="RefSeq" id="WP_121894950.1">
    <property type="nucleotide sequence ID" value="NZ_PENI01000045.1"/>
</dbReference>
<dbReference type="AlphaFoldDB" id="A0A3M0HVV9"/>
<feature type="compositionally biased region" description="Low complexity" evidence="1">
    <location>
        <begin position="53"/>
        <end position="75"/>
    </location>
</feature>
<gene>
    <name evidence="2" type="ORF">CTZ28_41315</name>
</gene>
<name>A0A3M0HVV9_9ACTN</name>
<accession>A0A3M0HVV9</accession>
<evidence type="ECO:0000313" key="3">
    <source>
        <dbReference type="Proteomes" id="UP000270471"/>
    </source>
</evidence>
<protein>
    <submittedName>
        <fullName evidence="2">Uncharacterized protein</fullName>
    </submittedName>
</protein>
<feature type="region of interest" description="Disordered" evidence="1">
    <location>
        <begin position="189"/>
        <end position="229"/>
    </location>
</feature>
<comment type="caution">
    <text evidence="2">The sequence shown here is derived from an EMBL/GenBank/DDBJ whole genome shotgun (WGS) entry which is preliminary data.</text>
</comment>
<dbReference type="EMBL" id="PENI01000045">
    <property type="protein sequence ID" value="RMB80248.1"/>
    <property type="molecule type" value="Genomic_DNA"/>
</dbReference>
<organism evidence="2 3">
    <name type="scientific">Streptomyces shenzhenensis</name>
    <dbReference type="NCBI Taxonomy" id="943815"/>
    <lineage>
        <taxon>Bacteria</taxon>
        <taxon>Bacillati</taxon>
        <taxon>Actinomycetota</taxon>
        <taxon>Actinomycetes</taxon>
        <taxon>Kitasatosporales</taxon>
        <taxon>Streptomycetaceae</taxon>
        <taxon>Streptomyces</taxon>
    </lineage>
</organism>
<proteinExistence type="predicted"/>
<evidence type="ECO:0000313" key="2">
    <source>
        <dbReference type="EMBL" id="RMB80248.1"/>
    </source>
</evidence>